<evidence type="ECO:0000313" key="3">
    <source>
        <dbReference type="EMBL" id="PTN08381.1"/>
    </source>
</evidence>
<dbReference type="Gene3D" id="1.25.40.10">
    <property type="entry name" value="Tetratricopeptide repeat domain"/>
    <property type="match status" value="1"/>
</dbReference>
<keyword evidence="1" id="KW-0802">TPR repeat</keyword>
<dbReference type="AlphaFoldDB" id="A0A2T5C1A4"/>
<reference evidence="3 4" key="1">
    <citation type="submission" date="2018-04" db="EMBL/GenBank/DDBJ databases">
        <title>Genomic Encyclopedia of Archaeal and Bacterial Type Strains, Phase II (KMG-II): from individual species to whole genera.</title>
        <authorList>
            <person name="Goeker M."/>
        </authorList>
    </citation>
    <scope>NUCLEOTIDE SEQUENCE [LARGE SCALE GENOMIC DNA]</scope>
    <source>
        <strain evidence="3 4">DSM 28823</strain>
    </source>
</reference>
<comment type="caution">
    <text evidence="3">The sequence shown here is derived from an EMBL/GenBank/DDBJ whole genome shotgun (WGS) entry which is preliminary data.</text>
</comment>
<gene>
    <name evidence="3" type="ORF">C8N47_109117</name>
</gene>
<dbReference type="InterPro" id="IPR019734">
    <property type="entry name" value="TPR_rpt"/>
</dbReference>
<dbReference type="PROSITE" id="PS51257">
    <property type="entry name" value="PROKAR_LIPOPROTEIN"/>
    <property type="match status" value="1"/>
</dbReference>
<sequence>MKHFNFKSLASVAVASVVLSSCASLQKMKKNADQISFKVTPEVLETHGGDVDVAIDGVFPSKYFVKKATVVATPVLKYEGGETAFEPVTVQGEKVMANNKVISYTNGGNFNYKDAVPFADDMRKSELEIRITATKGAKSVDFEPIKVADGVLATPTLVVNYPAAILGVQREKNTTGVYDPNIDPFQRIVPDAYTTDIKYLINSAVLRNTELKKEDIEKLKEYAKDAFDAERKELKSVEVSAYASPDGELDWNTKLSEKREGSSTKYMEKQLKRQKIEAELKSKFTPEDWDGFKELMEKSNIQDKELILRVLSMYSDPEVREREIRNLSQAFTSVADEILPQLRRAKITANVELIGKTDAEIMELAMNNPSALNPAELLYAGTLTEDKDKQLMIYGAMSDVYPNDWRGYNNQGMVLAQQGRFADAKPLFEKAETLAPAEPIIKNNLGACVLVEGDVAKAEELFGAASGAGAEVNNNLGIVAIKKGEYEKAVKLLNGTNTPNEGLAKIMDGDNAGALKALEACPWEGCYMTEYFKAVVGARTAKENLMYESLEKAVAMNAELKAKIATDLEFAKYFNEARFQEIVK</sequence>
<feature type="repeat" description="TPR" evidence="1">
    <location>
        <begin position="405"/>
        <end position="438"/>
    </location>
</feature>
<proteinExistence type="predicted"/>
<accession>A0A2T5C1A4</accession>
<protein>
    <submittedName>
        <fullName evidence="3">Tetratricopeptide repeat protein</fullName>
    </submittedName>
</protein>
<dbReference type="SMART" id="SM00028">
    <property type="entry name" value="TPR"/>
    <property type="match status" value="2"/>
</dbReference>
<evidence type="ECO:0000313" key="4">
    <source>
        <dbReference type="Proteomes" id="UP000243525"/>
    </source>
</evidence>
<dbReference type="SUPFAM" id="SSF48452">
    <property type="entry name" value="TPR-like"/>
    <property type="match status" value="1"/>
</dbReference>
<organism evidence="3 4">
    <name type="scientific">Mangrovibacterium marinum</name>
    <dbReference type="NCBI Taxonomy" id="1639118"/>
    <lineage>
        <taxon>Bacteria</taxon>
        <taxon>Pseudomonadati</taxon>
        <taxon>Bacteroidota</taxon>
        <taxon>Bacteroidia</taxon>
        <taxon>Marinilabiliales</taxon>
        <taxon>Prolixibacteraceae</taxon>
        <taxon>Mangrovibacterium</taxon>
    </lineage>
</organism>
<dbReference type="InterPro" id="IPR011990">
    <property type="entry name" value="TPR-like_helical_dom_sf"/>
</dbReference>
<evidence type="ECO:0000256" key="1">
    <source>
        <dbReference type="PROSITE-ProRule" id="PRU00339"/>
    </source>
</evidence>
<dbReference type="Pfam" id="PF13432">
    <property type="entry name" value="TPR_16"/>
    <property type="match status" value="1"/>
</dbReference>
<dbReference type="OrthoDB" id="1465834at2"/>
<feature type="chain" id="PRO_5015625941" evidence="2">
    <location>
        <begin position="24"/>
        <end position="584"/>
    </location>
</feature>
<dbReference type="Proteomes" id="UP000243525">
    <property type="component" value="Unassembled WGS sequence"/>
</dbReference>
<keyword evidence="2" id="KW-0732">Signal</keyword>
<name>A0A2T5C1A4_9BACT</name>
<feature type="signal peptide" evidence="2">
    <location>
        <begin position="1"/>
        <end position="23"/>
    </location>
</feature>
<evidence type="ECO:0000256" key="2">
    <source>
        <dbReference type="SAM" id="SignalP"/>
    </source>
</evidence>
<keyword evidence="4" id="KW-1185">Reference proteome</keyword>
<dbReference type="EMBL" id="QAAD01000009">
    <property type="protein sequence ID" value="PTN08381.1"/>
    <property type="molecule type" value="Genomic_DNA"/>
</dbReference>
<dbReference type="PROSITE" id="PS50005">
    <property type="entry name" value="TPR"/>
    <property type="match status" value="1"/>
</dbReference>